<sequence length="162" mass="18834">MSKAKERCMAYFRSLHAHLQVLSKEDLKGTRKEHGFIRAFMSLFGQDNETFTILEFETPVIEKNVKESLEDAVLAKSLSQPKSTYEAAASLFEFELTKILIDKMEEYKSYLRADYKRELYNALVKSYNTDKDLFDTYGEVFVLKRSQDDKDKDQDPSVGSDR</sequence>
<name>A0A6L2M1B8_TANCI</name>
<protein>
    <submittedName>
        <fullName evidence="1">Uncharacterized protein</fullName>
    </submittedName>
</protein>
<dbReference type="EMBL" id="BKCJ010005631">
    <property type="protein sequence ID" value="GEU67788.1"/>
    <property type="molecule type" value="Genomic_DNA"/>
</dbReference>
<reference evidence="1" key="1">
    <citation type="journal article" date="2019" name="Sci. Rep.">
        <title>Draft genome of Tanacetum cinerariifolium, the natural source of mosquito coil.</title>
        <authorList>
            <person name="Yamashiro T."/>
            <person name="Shiraishi A."/>
            <person name="Satake H."/>
            <person name="Nakayama K."/>
        </authorList>
    </citation>
    <scope>NUCLEOTIDE SEQUENCE</scope>
</reference>
<dbReference type="AlphaFoldDB" id="A0A6L2M1B8"/>
<evidence type="ECO:0000313" key="1">
    <source>
        <dbReference type="EMBL" id="GEU67788.1"/>
    </source>
</evidence>
<gene>
    <name evidence="1" type="ORF">Tci_039766</name>
</gene>
<organism evidence="1">
    <name type="scientific">Tanacetum cinerariifolium</name>
    <name type="common">Dalmatian daisy</name>
    <name type="synonym">Chrysanthemum cinerariifolium</name>
    <dbReference type="NCBI Taxonomy" id="118510"/>
    <lineage>
        <taxon>Eukaryota</taxon>
        <taxon>Viridiplantae</taxon>
        <taxon>Streptophyta</taxon>
        <taxon>Embryophyta</taxon>
        <taxon>Tracheophyta</taxon>
        <taxon>Spermatophyta</taxon>
        <taxon>Magnoliopsida</taxon>
        <taxon>eudicotyledons</taxon>
        <taxon>Gunneridae</taxon>
        <taxon>Pentapetalae</taxon>
        <taxon>asterids</taxon>
        <taxon>campanulids</taxon>
        <taxon>Asterales</taxon>
        <taxon>Asteraceae</taxon>
        <taxon>Asteroideae</taxon>
        <taxon>Anthemideae</taxon>
        <taxon>Anthemidinae</taxon>
        <taxon>Tanacetum</taxon>
    </lineage>
</organism>
<proteinExistence type="predicted"/>
<comment type="caution">
    <text evidence="1">The sequence shown here is derived from an EMBL/GenBank/DDBJ whole genome shotgun (WGS) entry which is preliminary data.</text>
</comment>
<accession>A0A6L2M1B8</accession>